<comment type="subcellular location">
    <subcellularLocation>
        <location evidence="1 7">Cytoplasm</location>
    </subcellularLocation>
</comment>
<dbReference type="GO" id="GO:0005737">
    <property type="term" value="C:cytoplasm"/>
    <property type="evidence" value="ECO:0007669"/>
    <property type="project" value="UniProtKB-SubCell"/>
</dbReference>
<dbReference type="GO" id="GO:0003677">
    <property type="term" value="F:DNA binding"/>
    <property type="evidence" value="ECO:0007669"/>
    <property type="project" value="UniProtKB-KW"/>
</dbReference>
<comment type="similarity">
    <text evidence="2 7">Belongs to the ArgR family.</text>
</comment>
<keyword evidence="3 7" id="KW-0963">Cytoplasm</keyword>
<dbReference type="GO" id="GO:0003700">
    <property type="term" value="F:DNA-binding transcription factor activity"/>
    <property type="evidence" value="ECO:0007669"/>
    <property type="project" value="UniProtKB-UniRule"/>
</dbReference>
<keyword evidence="7" id="KW-0055">Arginine biosynthesis</keyword>
<evidence type="ECO:0000256" key="4">
    <source>
        <dbReference type="ARBA" id="ARBA00023015"/>
    </source>
</evidence>
<keyword evidence="5 7" id="KW-0238">DNA-binding</keyword>
<evidence type="ECO:0000256" key="1">
    <source>
        <dbReference type="ARBA" id="ARBA00004496"/>
    </source>
</evidence>
<evidence type="ECO:0000256" key="8">
    <source>
        <dbReference type="NCBIfam" id="TIGR01529"/>
    </source>
</evidence>
<proteinExistence type="inferred from homology"/>
<keyword evidence="7" id="KW-0678">Repressor</keyword>
<dbReference type="PRINTS" id="PR01467">
    <property type="entry name" value="ARGREPRESSOR"/>
</dbReference>
<dbReference type="Proteomes" id="UP000294902">
    <property type="component" value="Unassembled WGS sequence"/>
</dbReference>
<dbReference type="InterPro" id="IPR020900">
    <property type="entry name" value="Arg_repress_DNA-bd"/>
</dbReference>
<dbReference type="HAMAP" id="MF_00173">
    <property type="entry name" value="Arg_repressor"/>
    <property type="match status" value="1"/>
</dbReference>
<evidence type="ECO:0000256" key="3">
    <source>
        <dbReference type="ARBA" id="ARBA00022490"/>
    </source>
</evidence>
<dbReference type="PANTHER" id="PTHR34471:SF1">
    <property type="entry name" value="ARGININE REPRESSOR"/>
    <property type="match status" value="1"/>
</dbReference>
<evidence type="ECO:0000313" key="12">
    <source>
        <dbReference type="Proteomes" id="UP000294902"/>
    </source>
</evidence>
<dbReference type="PANTHER" id="PTHR34471">
    <property type="entry name" value="ARGININE REPRESSOR"/>
    <property type="match status" value="1"/>
</dbReference>
<dbReference type="GO" id="GO:0051259">
    <property type="term" value="P:protein complex oligomerization"/>
    <property type="evidence" value="ECO:0007669"/>
    <property type="project" value="InterPro"/>
</dbReference>
<dbReference type="InterPro" id="IPR020899">
    <property type="entry name" value="Arg_repress_C"/>
</dbReference>
<dbReference type="GO" id="GO:0034618">
    <property type="term" value="F:arginine binding"/>
    <property type="evidence" value="ECO:0007669"/>
    <property type="project" value="InterPro"/>
</dbReference>
<comment type="caution">
    <text evidence="11">The sequence shown here is derived from an EMBL/GenBank/DDBJ whole genome shotgun (WGS) entry which is preliminary data.</text>
</comment>
<dbReference type="GO" id="GO:1900079">
    <property type="term" value="P:regulation of arginine biosynthetic process"/>
    <property type="evidence" value="ECO:0007669"/>
    <property type="project" value="UniProtKB-UniRule"/>
</dbReference>
<dbReference type="Pfam" id="PF02863">
    <property type="entry name" value="Arg_repressor_C"/>
    <property type="match status" value="1"/>
</dbReference>
<evidence type="ECO:0000256" key="7">
    <source>
        <dbReference type="HAMAP-Rule" id="MF_00173"/>
    </source>
</evidence>
<accession>A0A4V2V0M0</accession>
<keyword evidence="7" id="KW-0028">Amino-acid biosynthesis</keyword>
<comment type="function">
    <text evidence="7">Regulates arginine biosynthesis genes.</text>
</comment>
<organism evidence="11 12">
    <name type="scientific">Natranaerovirga pectinivora</name>
    <dbReference type="NCBI Taxonomy" id="682400"/>
    <lineage>
        <taxon>Bacteria</taxon>
        <taxon>Bacillati</taxon>
        <taxon>Bacillota</taxon>
        <taxon>Clostridia</taxon>
        <taxon>Lachnospirales</taxon>
        <taxon>Natranaerovirgaceae</taxon>
        <taxon>Natranaerovirga</taxon>
    </lineage>
</organism>
<keyword evidence="4 7" id="KW-0805">Transcription regulation</keyword>
<evidence type="ECO:0000259" key="9">
    <source>
        <dbReference type="Pfam" id="PF01316"/>
    </source>
</evidence>
<dbReference type="EMBL" id="SMAL01000001">
    <property type="protein sequence ID" value="TCT16929.1"/>
    <property type="molecule type" value="Genomic_DNA"/>
</dbReference>
<dbReference type="InterPro" id="IPR036251">
    <property type="entry name" value="Arg_repress_C_sf"/>
</dbReference>
<dbReference type="GO" id="GO:0006526">
    <property type="term" value="P:L-arginine biosynthetic process"/>
    <property type="evidence" value="ECO:0007669"/>
    <property type="project" value="UniProtKB-UniPathway"/>
</dbReference>
<keyword evidence="12" id="KW-1185">Reference proteome</keyword>
<comment type="pathway">
    <text evidence="7">Amino-acid biosynthesis; L-arginine biosynthesis [regulation].</text>
</comment>
<dbReference type="InterPro" id="IPR036390">
    <property type="entry name" value="WH_DNA-bd_sf"/>
</dbReference>
<keyword evidence="6 7" id="KW-0804">Transcription</keyword>
<feature type="domain" description="Arginine repressor DNA-binding" evidence="9">
    <location>
        <begin position="11"/>
        <end position="76"/>
    </location>
</feature>
<dbReference type="SUPFAM" id="SSF46785">
    <property type="entry name" value="Winged helix' DNA-binding domain"/>
    <property type="match status" value="1"/>
</dbReference>
<dbReference type="Gene3D" id="1.10.10.10">
    <property type="entry name" value="Winged helix-like DNA-binding domain superfamily/Winged helix DNA-binding domain"/>
    <property type="match status" value="1"/>
</dbReference>
<sequence>MPLEREETEMKIERQSKILQLINQYDIETQEDLAKKLTDAGFNVTQATISRDIRELRLTKAPASNGVHKYVVLENKEQQLSDKYIRILKDGFLSMERAQNIIVLKTVSGMAMAVAAALDAIQIYEVVGCIAGDDTIFCAVRTDDETIQVMEKIKRIVHSKGTI</sequence>
<dbReference type="InterPro" id="IPR036388">
    <property type="entry name" value="WH-like_DNA-bd_sf"/>
</dbReference>
<feature type="domain" description="Arginine repressor C-terminal" evidence="10">
    <location>
        <begin position="88"/>
        <end position="154"/>
    </location>
</feature>
<reference evidence="11 12" key="1">
    <citation type="submission" date="2019-03" db="EMBL/GenBank/DDBJ databases">
        <title>Genomic Encyclopedia of Type Strains, Phase IV (KMG-IV): sequencing the most valuable type-strain genomes for metagenomic binning, comparative biology and taxonomic classification.</title>
        <authorList>
            <person name="Goeker M."/>
        </authorList>
    </citation>
    <scope>NUCLEOTIDE SEQUENCE [LARGE SCALE GENOMIC DNA]</scope>
    <source>
        <strain evidence="11 12">DSM 24629</strain>
    </source>
</reference>
<name>A0A4V2V0M0_9FIRM</name>
<protein>
    <recommendedName>
        <fullName evidence="7 8">Arginine repressor</fullName>
    </recommendedName>
</protein>
<gene>
    <name evidence="7" type="primary">argR</name>
    <name evidence="11" type="ORF">EDC18_101225</name>
</gene>
<dbReference type="AlphaFoldDB" id="A0A4V2V0M0"/>
<dbReference type="NCBIfam" id="TIGR01529">
    <property type="entry name" value="argR_whole"/>
    <property type="match status" value="1"/>
</dbReference>
<dbReference type="Gene3D" id="3.30.1360.40">
    <property type="match status" value="1"/>
</dbReference>
<evidence type="ECO:0000313" key="11">
    <source>
        <dbReference type="EMBL" id="TCT16929.1"/>
    </source>
</evidence>
<dbReference type="UniPathway" id="UPA00068"/>
<evidence type="ECO:0000259" key="10">
    <source>
        <dbReference type="Pfam" id="PF02863"/>
    </source>
</evidence>
<dbReference type="InterPro" id="IPR001669">
    <property type="entry name" value="Arg_repress"/>
</dbReference>
<evidence type="ECO:0000256" key="5">
    <source>
        <dbReference type="ARBA" id="ARBA00023125"/>
    </source>
</evidence>
<evidence type="ECO:0000256" key="2">
    <source>
        <dbReference type="ARBA" id="ARBA00008316"/>
    </source>
</evidence>
<evidence type="ECO:0000256" key="6">
    <source>
        <dbReference type="ARBA" id="ARBA00023163"/>
    </source>
</evidence>
<dbReference type="Pfam" id="PF01316">
    <property type="entry name" value="Arg_repressor"/>
    <property type="match status" value="1"/>
</dbReference>
<dbReference type="SUPFAM" id="SSF55252">
    <property type="entry name" value="C-terminal domain of arginine repressor"/>
    <property type="match status" value="1"/>
</dbReference>